<protein>
    <submittedName>
        <fullName evidence="3">Uncharacterized protein</fullName>
    </submittedName>
</protein>
<keyword evidence="4" id="KW-1185">Reference proteome</keyword>
<evidence type="ECO:0000256" key="2">
    <source>
        <dbReference type="SAM" id="MobiDB-lite"/>
    </source>
</evidence>
<organism evidence="3 4">
    <name type="scientific">Desulforamulus reducens (strain ATCC BAA-1160 / DSM 100696 / MI-1)</name>
    <name type="common">Desulfotomaculum reducens</name>
    <dbReference type="NCBI Taxonomy" id="349161"/>
    <lineage>
        <taxon>Bacteria</taxon>
        <taxon>Bacillati</taxon>
        <taxon>Bacillota</taxon>
        <taxon>Clostridia</taxon>
        <taxon>Eubacteriales</taxon>
        <taxon>Peptococcaceae</taxon>
        <taxon>Desulforamulus</taxon>
    </lineage>
</organism>
<dbReference type="Proteomes" id="UP000001556">
    <property type="component" value="Chromosome"/>
</dbReference>
<proteinExistence type="predicted"/>
<evidence type="ECO:0000313" key="4">
    <source>
        <dbReference type="Proteomes" id="UP000001556"/>
    </source>
</evidence>
<dbReference type="AlphaFoldDB" id="A4J303"/>
<gene>
    <name evidence="3" type="ordered locus">Dred_0920</name>
</gene>
<dbReference type="HOGENOM" id="CLU_887756_0_0_9"/>
<evidence type="ECO:0000313" key="3">
    <source>
        <dbReference type="EMBL" id="ABO49456.1"/>
    </source>
</evidence>
<dbReference type="EMBL" id="CP000612">
    <property type="protein sequence ID" value="ABO49456.1"/>
    <property type="molecule type" value="Genomic_DNA"/>
</dbReference>
<sequence length="313" mass="34969">MCNDGCPQKTDIIDCYLNAFYYCRMKLVDIANAIGVSPDAVEKGLKRFDKVAYVYERDMRKSQNKLKRIEKERVRKQVAREVTSMENKPYYLMARRLLNDKEIISVFRRAFELQGLSLNDNNEQNLCSRYIPSTGKLHHPVPMEAQAAVELIMPSGIKRTVEYEMRALKADLVGVPGPAILDISGYLKAGNIDDAIKLANLAIMTAGYVPSDASLGDIRDGVVKVTKPSEINEVYELYIKDSLKMAKVSDIPGIGELRGQEAKKKINSWMSQARAAERSASDWGKRSLTGKKGRGGGVVNLEQRQKFSALNGN</sequence>
<feature type="region of interest" description="Disordered" evidence="2">
    <location>
        <begin position="277"/>
        <end position="297"/>
    </location>
</feature>
<reference evidence="3 4" key="1">
    <citation type="submission" date="2007-03" db="EMBL/GenBank/DDBJ databases">
        <title>Complete sequence of Desulfotomaculum reducens MI-1.</title>
        <authorList>
            <consortium name="US DOE Joint Genome Institute"/>
            <person name="Copeland A."/>
            <person name="Lucas S."/>
            <person name="Lapidus A."/>
            <person name="Barry K."/>
            <person name="Detter J.C."/>
            <person name="Glavina del Rio T."/>
            <person name="Hammon N."/>
            <person name="Israni S."/>
            <person name="Dalin E."/>
            <person name="Tice H."/>
            <person name="Pitluck S."/>
            <person name="Sims D."/>
            <person name="Brettin T."/>
            <person name="Bruce D."/>
            <person name="Han C."/>
            <person name="Tapia R."/>
            <person name="Schmutz J."/>
            <person name="Larimer F."/>
            <person name="Land M."/>
            <person name="Hauser L."/>
            <person name="Kyrpides N."/>
            <person name="Kim E."/>
            <person name="Tebo B.M."/>
            <person name="Richardson P."/>
        </authorList>
    </citation>
    <scope>NUCLEOTIDE SEQUENCE [LARGE SCALE GENOMIC DNA]</scope>
    <source>
        <strain evidence="3 4">MI-1</strain>
    </source>
</reference>
<feature type="coiled-coil region" evidence="1">
    <location>
        <begin position="52"/>
        <end position="79"/>
    </location>
</feature>
<name>A4J303_DESRM</name>
<evidence type="ECO:0000256" key="1">
    <source>
        <dbReference type="SAM" id="Coils"/>
    </source>
</evidence>
<keyword evidence="1" id="KW-0175">Coiled coil</keyword>
<dbReference type="KEGG" id="drm:Dred_0920"/>
<accession>A4J303</accession>